<keyword evidence="2" id="KW-0472">Membrane</keyword>
<keyword evidence="4" id="KW-1185">Reference proteome</keyword>
<comment type="caution">
    <text evidence="3">The sequence shown here is derived from an EMBL/GenBank/DDBJ whole genome shotgun (WGS) entry which is preliminary data.</text>
</comment>
<organism evidence="3 4">
    <name type="scientific">Eucalyptus globulus</name>
    <name type="common">Tasmanian blue gum</name>
    <dbReference type="NCBI Taxonomy" id="34317"/>
    <lineage>
        <taxon>Eukaryota</taxon>
        <taxon>Viridiplantae</taxon>
        <taxon>Streptophyta</taxon>
        <taxon>Embryophyta</taxon>
        <taxon>Tracheophyta</taxon>
        <taxon>Spermatophyta</taxon>
        <taxon>Magnoliopsida</taxon>
        <taxon>eudicotyledons</taxon>
        <taxon>Gunneridae</taxon>
        <taxon>Pentapetalae</taxon>
        <taxon>rosids</taxon>
        <taxon>malvids</taxon>
        <taxon>Myrtales</taxon>
        <taxon>Myrtaceae</taxon>
        <taxon>Myrtoideae</taxon>
        <taxon>Eucalypteae</taxon>
        <taxon>Eucalyptus</taxon>
    </lineage>
</organism>
<sequence>MENPSLGAGLIAVCAVSGGVVLLSLQLHKCLLSDFMKEIEFHFLARRQNNATNPSWNDNGCPTRRIPKPDKGHRFKSSDQCVMEDRNLELESMPVNRQMLYRGILLNKHLRGHFVPRHF</sequence>
<dbReference type="EMBL" id="JBJKBG010000011">
    <property type="protein sequence ID" value="KAL3715945.1"/>
    <property type="molecule type" value="Genomic_DNA"/>
</dbReference>
<evidence type="ECO:0000313" key="3">
    <source>
        <dbReference type="EMBL" id="KAL3715945.1"/>
    </source>
</evidence>
<evidence type="ECO:0000256" key="1">
    <source>
        <dbReference type="SAM" id="MobiDB-lite"/>
    </source>
</evidence>
<evidence type="ECO:0000313" key="4">
    <source>
        <dbReference type="Proteomes" id="UP001634007"/>
    </source>
</evidence>
<keyword evidence="2" id="KW-0812">Transmembrane</keyword>
<name>A0ABD3ILW1_EUCGL</name>
<feature type="region of interest" description="Disordered" evidence="1">
    <location>
        <begin position="55"/>
        <end position="76"/>
    </location>
</feature>
<gene>
    <name evidence="3" type="ORF">ACJRO7_007666</name>
</gene>
<reference evidence="3 4" key="1">
    <citation type="submission" date="2024-11" db="EMBL/GenBank/DDBJ databases">
        <title>Chromosome-level genome assembly of Eucalyptus globulus Labill. provides insights into its genome evolution.</title>
        <authorList>
            <person name="Li X."/>
        </authorList>
    </citation>
    <scope>NUCLEOTIDE SEQUENCE [LARGE SCALE GENOMIC DNA]</scope>
    <source>
        <strain evidence="3">CL2024</strain>
        <tissue evidence="3">Fresh tender leaves</tissue>
    </source>
</reference>
<dbReference type="Proteomes" id="UP001634007">
    <property type="component" value="Unassembled WGS sequence"/>
</dbReference>
<accession>A0ABD3ILW1</accession>
<protein>
    <submittedName>
        <fullName evidence="3">Uncharacterized protein</fullName>
    </submittedName>
</protein>
<proteinExistence type="predicted"/>
<dbReference type="PANTHER" id="PTHR33564">
    <property type="entry name" value="TRANSMEMBRANE PROTEIN"/>
    <property type="match status" value="1"/>
</dbReference>
<dbReference type="PANTHER" id="PTHR33564:SF8">
    <property type="entry name" value="TRANSMEMBRANE PROTEIN"/>
    <property type="match status" value="1"/>
</dbReference>
<keyword evidence="2" id="KW-1133">Transmembrane helix</keyword>
<evidence type="ECO:0000256" key="2">
    <source>
        <dbReference type="SAM" id="Phobius"/>
    </source>
</evidence>
<feature type="transmembrane region" description="Helical" evidence="2">
    <location>
        <begin position="6"/>
        <end position="27"/>
    </location>
</feature>
<dbReference type="AlphaFoldDB" id="A0ABD3ILW1"/>